<dbReference type="EMBL" id="JBHMAF010000196">
    <property type="protein sequence ID" value="MFB9762395.1"/>
    <property type="molecule type" value="Genomic_DNA"/>
</dbReference>
<evidence type="ECO:0000259" key="13">
    <source>
        <dbReference type="PROSITE" id="PS51918"/>
    </source>
</evidence>
<comment type="function">
    <text evidence="2 12">Activation of anaerobic ribonucleoside-triphosphate reductase under anaerobic conditions by generation of an organic free radical, using S-adenosylmethionine and reduced flavodoxin as cosubstrates to produce 5'-deoxy-adenosine.</text>
</comment>
<keyword evidence="5" id="KW-0004">4Fe-4S</keyword>
<dbReference type="NCBIfam" id="TIGR02491">
    <property type="entry name" value="NrdG"/>
    <property type="match status" value="1"/>
</dbReference>
<dbReference type="InterPro" id="IPR013785">
    <property type="entry name" value="Aldolase_TIM"/>
</dbReference>
<dbReference type="SFLD" id="SFLDG01066">
    <property type="entry name" value="organic_radical-activating_enz"/>
    <property type="match status" value="1"/>
</dbReference>
<dbReference type="PIRSF" id="PIRSF000368">
    <property type="entry name" value="NrdG"/>
    <property type="match status" value="1"/>
</dbReference>
<evidence type="ECO:0000256" key="10">
    <source>
        <dbReference type="ARBA" id="ARBA00023014"/>
    </source>
</evidence>
<dbReference type="Pfam" id="PF13353">
    <property type="entry name" value="Fer4_12"/>
    <property type="match status" value="1"/>
</dbReference>
<proteinExistence type="inferred from homology"/>
<dbReference type="CDD" id="cd01335">
    <property type="entry name" value="Radical_SAM"/>
    <property type="match status" value="1"/>
</dbReference>
<evidence type="ECO:0000313" key="15">
    <source>
        <dbReference type="Proteomes" id="UP001589609"/>
    </source>
</evidence>
<dbReference type="EC" id="1.97.1.-" evidence="12"/>
<protein>
    <recommendedName>
        <fullName evidence="4 12">Anaerobic ribonucleoside-triphosphate reductase-activating protein</fullName>
        <ecNumber evidence="12">1.97.1.-</ecNumber>
    </recommendedName>
</protein>
<name>A0ABV5WQ04_9BACI</name>
<dbReference type="SFLD" id="SFLDS00029">
    <property type="entry name" value="Radical_SAM"/>
    <property type="match status" value="1"/>
</dbReference>
<sequence>MRIMNILHDSVVDGEGLRTVIFFAGCPHRCYGCHNPKSWKIENGTSMTKQQILEEIISNPLTEVTFSGGEPLYQASEVKDLAKEIKAYGKNLWVYTGYTLEEIYNSKNDDMIETLKHVDVLVDGRFEMKKRDVTLPFRGSSNQRIIRLKEGRKSDDNGQNSAACRG</sequence>
<gene>
    <name evidence="14" type="primary">nrdG</name>
    <name evidence="14" type="ORF">ACFFMS_29655</name>
</gene>
<keyword evidence="15" id="KW-1185">Reference proteome</keyword>
<evidence type="ECO:0000256" key="8">
    <source>
        <dbReference type="ARBA" id="ARBA00023002"/>
    </source>
</evidence>
<dbReference type="Gene3D" id="3.20.20.70">
    <property type="entry name" value="Aldolase class I"/>
    <property type="match status" value="1"/>
</dbReference>
<comment type="cofactor">
    <cofactor evidence="1">
        <name>[4Fe-4S] cluster</name>
        <dbReference type="ChEBI" id="CHEBI:49883"/>
    </cofactor>
</comment>
<accession>A0ABV5WQ04</accession>
<evidence type="ECO:0000256" key="7">
    <source>
        <dbReference type="ARBA" id="ARBA00022723"/>
    </source>
</evidence>
<comment type="catalytic activity">
    <reaction evidence="11">
        <text>glycyl-[protein] + reduced [flavodoxin] + S-adenosyl-L-methionine = glycin-2-yl radical-[protein] + semiquinone [flavodoxin] + 5'-deoxyadenosine + L-methionine + H(+)</text>
        <dbReference type="Rhea" id="RHEA:61976"/>
        <dbReference type="Rhea" id="RHEA-COMP:10622"/>
        <dbReference type="Rhea" id="RHEA-COMP:14480"/>
        <dbReference type="Rhea" id="RHEA-COMP:15993"/>
        <dbReference type="Rhea" id="RHEA-COMP:15994"/>
        <dbReference type="ChEBI" id="CHEBI:15378"/>
        <dbReference type="ChEBI" id="CHEBI:17319"/>
        <dbReference type="ChEBI" id="CHEBI:29947"/>
        <dbReference type="ChEBI" id="CHEBI:32722"/>
        <dbReference type="ChEBI" id="CHEBI:57618"/>
        <dbReference type="ChEBI" id="CHEBI:57844"/>
        <dbReference type="ChEBI" id="CHEBI:59789"/>
        <dbReference type="ChEBI" id="CHEBI:140311"/>
    </reaction>
</comment>
<evidence type="ECO:0000256" key="5">
    <source>
        <dbReference type="ARBA" id="ARBA00022485"/>
    </source>
</evidence>
<dbReference type="SUPFAM" id="SSF102114">
    <property type="entry name" value="Radical SAM enzymes"/>
    <property type="match status" value="1"/>
</dbReference>
<dbReference type="InterPro" id="IPR001989">
    <property type="entry name" value="Radical_activat_CS"/>
</dbReference>
<dbReference type="SFLD" id="SFLDF00299">
    <property type="entry name" value="anaerobic_ribonucleoside-triph"/>
    <property type="match status" value="1"/>
</dbReference>
<dbReference type="InterPro" id="IPR007197">
    <property type="entry name" value="rSAM"/>
</dbReference>
<evidence type="ECO:0000256" key="4">
    <source>
        <dbReference type="ARBA" id="ARBA00014281"/>
    </source>
</evidence>
<dbReference type="Proteomes" id="UP001589609">
    <property type="component" value="Unassembled WGS sequence"/>
</dbReference>
<dbReference type="InterPro" id="IPR034457">
    <property type="entry name" value="Organic_radical-activating"/>
</dbReference>
<dbReference type="PROSITE" id="PS51918">
    <property type="entry name" value="RADICAL_SAM"/>
    <property type="match status" value="1"/>
</dbReference>
<comment type="similarity">
    <text evidence="3 12">Belongs to the organic radical-activating enzymes family.</text>
</comment>
<dbReference type="PANTHER" id="PTHR30352">
    <property type="entry name" value="PYRUVATE FORMATE-LYASE-ACTIVATING ENZYME"/>
    <property type="match status" value="1"/>
</dbReference>
<feature type="domain" description="Radical SAM core" evidence="13">
    <location>
        <begin position="12"/>
        <end position="166"/>
    </location>
</feature>
<dbReference type="SFLD" id="SFLDG01063">
    <property type="entry name" value="activating_enzymes__group_1"/>
    <property type="match status" value="1"/>
</dbReference>
<evidence type="ECO:0000256" key="6">
    <source>
        <dbReference type="ARBA" id="ARBA00022691"/>
    </source>
</evidence>
<keyword evidence="10" id="KW-0411">Iron-sulfur</keyword>
<organism evidence="14 15">
    <name type="scientific">Ectobacillus funiculus</name>
    <dbReference type="NCBI Taxonomy" id="137993"/>
    <lineage>
        <taxon>Bacteria</taxon>
        <taxon>Bacillati</taxon>
        <taxon>Bacillota</taxon>
        <taxon>Bacilli</taxon>
        <taxon>Bacillales</taxon>
        <taxon>Bacillaceae</taxon>
        <taxon>Ectobacillus</taxon>
    </lineage>
</organism>
<evidence type="ECO:0000256" key="11">
    <source>
        <dbReference type="ARBA" id="ARBA00047365"/>
    </source>
</evidence>
<evidence type="ECO:0000256" key="1">
    <source>
        <dbReference type="ARBA" id="ARBA00001966"/>
    </source>
</evidence>
<dbReference type="PANTHER" id="PTHR30352:SF2">
    <property type="entry name" value="ANAEROBIC RIBONUCLEOSIDE-TRIPHOSPHATE REDUCTASE-ACTIVATING PROTEIN"/>
    <property type="match status" value="1"/>
</dbReference>
<keyword evidence="6" id="KW-0949">S-adenosyl-L-methionine</keyword>
<keyword evidence="8 12" id="KW-0560">Oxidoreductase</keyword>
<keyword evidence="7" id="KW-0479">Metal-binding</keyword>
<evidence type="ECO:0000256" key="9">
    <source>
        <dbReference type="ARBA" id="ARBA00023004"/>
    </source>
</evidence>
<evidence type="ECO:0000256" key="2">
    <source>
        <dbReference type="ARBA" id="ARBA00003852"/>
    </source>
</evidence>
<keyword evidence="9" id="KW-0408">Iron</keyword>
<comment type="caution">
    <text evidence="14">The sequence shown here is derived from an EMBL/GenBank/DDBJ whole genome shotgun (WGS) entry which is preliminary data.</text>
</comment>
<evidence type="ECO:0000256" key="12">
    <source>
        <dbReference type="PIRNR" id="PIRNR000368"/>
    </source>
</evidence>
<evidence type="ECO:0000256" key="3">
    <source>
        <dbReference type="ARBA" id="ARBA00009777"/>
    </source>
</evidence>
<evidence type="ECO:0000313" key="14">
    <source>
        <dbReference type="EMBL" id="MFB9762395.1"/>
    </source>
</evidence>
<dbReference type="InterPro" id="IPR058240">
    <property type="entry name" value="rSAM_sf"/>
</dbReference>
<dbReference type="RefSeq" id="WP_379952275.1">
    <property type="nucleotide sequence ID" value="NZ_JBHMAF010000196.1"/>
</dbReference>
<dbReference type="InterPro" id="IPR012837">
    <property type="entry name" value="NrdG"/>
</dbReference>
<reference evidence="14 15" key="1">
    <citation type="submission" date="2024-09" db="EMBL/GenBank/DDBJ databases">
        <authorList>
            <person name="Sun Q."/>
            <person name="Mori K."/>
        </authorList>
    </citation>
    <scope>NUCLEOTIDE SEQUENCE [LARGE SCALE GENOMIC DNA]</scope>
    <source>
        <strain evidence="14 15">JCM 11201</strain>
    </source>
</reference>
<dbReference type="PROSITE" id="PS01087">
    <property type="entry name" value="RADICAL_ACTIVATING"/>
    <property type="match status" value="1"/>
</dbReference>